<evidence type="ECO:0000259" key="2">
    <source>
        <dbReference type="Pfam" id="PF13026"/>
    </source>
</evidence>
<feature type="chain" id="PRO_5039157931" description="DUF3887 domain-containing protein" evidence="1">
    <location>
        <begin position="17"/>
        <end position="177"/>
    </location>
</feature>
<dbReference type="Gene3D" id="3.10.450.590">
    <property type="match status" value="1"/>
</dbReference>
<name>A0A1S2LU30_9BACI</name>
<feature type="domain" description="DUF3887" evidence="2">
    <location>
        <begin position="32"/>
        <end position="120"/>
    </location>
</feature>
<dbReference type="AlphaFoldDB" id="A0A1S2LU30"/>
<evidence type="ECO:0000313" key="3">
    <source>
        <dbReference type="EMBL" id="OIJ15177.1"/>
    </source>
</evidence>
<comment type="caution">
    <text evidence="3">The sequence shown here is derived from an EMBL/GenBank/DDBJ whole genome shotgun (WGS) entry which is preliminary data.</text>
</comment>
<organism evidence="3 4">
    <name type="scientific">Anaerobacillus arseniciselenatis</name>
    <dbReference type="NCBI Taxonomy" id="85682"/>
    <lineage>
        <taxon>Bacteria</taxon>
        <taxon>Bacillati</taxon>
        <taxon>Bacillota</taxon>
        <taxon>Bacilli</taxon>
        <taxon>Bacillales</taxon>
        <taxon>Bacillaceae</taxon>
        <taxon>Anaerobacillus</taxon>
    </lineage>
</organism>
<dbReference type="Proteomes" id="UP000180098">
    <property type="component" value="Unassembled WGS sequence"/>
</dbReference>
<proteinExistence type="predicted"/>
<dbReference type="EMBL" id="MLQQ01000002">
    <property type="protein sequence ID" value="OIJ15177.1"/>
    <property type="molecule type" value="Genomic_DNA"/>
</dbReference>
<evidence type="ECO:0000313" key="4">
    <source>
        <dbReference type="Proteomes" id="UP000180098"/>
    </source>
</evidence>
<protein>
    <recommendedName>
        <fullName evidence="2">DUF3887 domain-containing protein</fullName>
    </recommendedName>
</protein>
<evidence type="ECO:0000256" key="1">
    <source>
        <dbReference type="SAM" id="SignalP"/>
    </source>
</evidence>
<accession>A0A1S2LU30</accession>
<dbReference type="Pfam" id="PF13026">
    <property type="entry name" value="DUF3887"/>
    <property type="match status" value="1"/>
</dbReference>
<gene>
    <name evidence="3" type="ORF">BKP35_04825</name>
</gene>
<sequence>MLIVISLMFLSLLVLGCSTGSEESNLEEVSGDVIERIVQGDYEIVYQQIFTEDLKDSLPFNDFKQMWQVRVDSSGEYIGMGSLEVSQRGETYYVAKTELEYTNLIFPVRMIFNGDNQLVSIHLGEALVNYNIPETVIEEEVVVGKGTAYELGGTLTLPKQFEEPLPAVVLVHGSVTS</sequence>
<dbReference type="RefSeq" id="WP_071312281.1">
    <property type="nucleotide sequence ID" value="NZ_MLQQ01000002.1"/>
</dbReference>
<feature type="signal peptide" evidence="1">
    <location>
        <begin position="1"/>
        <end position="16"/>
    </location>
</feature>
<keyword evidence="4" id="KW-1185">Reference proteome</keyword>
<dbReference type="OrthoDB" id="9809549at2"/>
<keyword evidence="1" id="KW-0732">Signal</keyword>
<reference evidence="3 4" key="1">
    <citation type="submission" date="2016-10" db="EMBL/GenBank/DDBJ databases">
        <title>Draft genome sequences of four alkaliphilic bacteria belonging to the Anaerobacillus genus.</title>
        <authorList>
            <person name="Bassil N.M."/>
            <person name="Lloyd J.R."/>
        </authorList>
    </citation>
    <scope>NUCLEOTIDE SEQUENCE [LARGE SCALE GENOMIC DNA]</scope>
    <source>
        <strain evidence="3 4">DSM 15340</strain>
    </source>
</reference>
<dbReference type="InterPro" id="IPR024981">
    <property type="entry name" value="DUF3887"/>
</dbReference>